<organism evidence="2 3">
    <name type="scientific">Actinomadura rugatobispora</name>
    <dbReference type="NCBI Taxonomy" id="1994"/>
    <lineage>
        <taxon>Bacteria</taxon>
        <taxon>Bacillati</taxon>
        <taxon>Actinomycetota</taxon>
        <taxon>Actinomycetes</taxon>
        <taxon>Streptosporangiales</taxon>
        <taxon>Thermomonosporaceae</taxon>
        <taxon>Actinomadura</taxon>
    </lineage>
</organism>
<feature type="region of interest" description="Disordered" evidence="1">
    <location>
        <begin position="58"/>
        <end position="86"/>
    </location>
</feature>
<dbReference type="SUPFAM" id="SSF53098">
    <property type="entry name" value="Ribonuclease H-like"/>
    <property type="match status" value="1"/>
</dbReference>
<dbReference type="Proteomes" id="UP001596074">
    <property type="component" value="Unassembled WGS sequence"/>
</dbReference>
<dbReference type="RefSeq" id="WP_378280123.1">
    <property type="nucleotide sequence ID" value="NZ_JBHSON010000004.1"/>
</dbReference>
<dbReference type="InterPro" id="IPR012337">
    <property type="entry name" value="RNaseH-like_sf"/>
</dbReference>
<gene>
    <name evidence="2" type="ORF">ACFPZN_03695</name>
</gene>
<evidence type="ECO:0008006" key="4">
    <source>
        <dbReference type="Google" id="ProtNLM"/>
    </source>
</evidence>
<evidence type="ECO:0000313" key="2">
    <source>
        <dbReference type="EMBL" id="MFC5744715.1"/>
    </source>
</evidence>
<comment type="caution">
    <text evidence="2">The sequence shown here is derived from an EMBL/GenBank/DDBJ whole genome shotgun (WGS) entry which is preliminary data.</text>
</comment>
<reference evidence="3" key="1">
    <citation type="journal article" date="2019" name="Int. J. Syst. Evol. Microbiol.">
        <title>The Global Catalogue of Microorganisms (GCM) 10K type strain sequencing project: providing services to taxonomists for standard genome sequencing and annotation.</title>
        <authorList>
            <consortium name="The Broad Institute Genomics Platform"/>
            <consortium name="The Broad Institute Genome Sequencing Center for Infectious Disease"/>
            <person name="Wu L."/>
            <person name="Ma J."/>
        </authorList>
    </citation>
    <scope>NUCLEOTIDE SEQUENCE [LARGE SCALE GENOMIC DNA]</scope>
    <source>
        <strain evidence="3">KCTC 42087</strain>
    </source>
</reference>
<evidence type="ECO:0000313" key="3">
    <source>
        <dbReference type="Proteomes" id="UP001596074"/>
    </source>
</evidence>
<protein>
    <recommendedName>
        <fullName evidence="4">Transposase IS4-like domain-containing protein</fullName>
    </recommendedName>
</protein>
<evidence type="ECO:0000256" key="1">
    <source>
        <dbReference type="SAM" id="MobiDB-lite"/>
    </source>
</evidence>
<accession>A0ABW0ZN64</accession>
<keyword evidence="3" id="KW-1185">Reference proteome</keyword>
<sequence>MCWLLAESPPGQDEPAKYWLSTLPTDTALPKLVRLAEIRWRVEHDYRELKPLSGCPISKGAPGSACTTSPWSPPRTPSAHWSGSRPHPATTYQVVADLQALLAAQA</sequence>
<proteinExistence type="predicted"/>
<dbReference type="EMBL" id="JBHSON010000004">
    <property type="protein sequence ID" value="MFC5744715.1"/>
    <property type="molecule type" value="Genomic_DNA"/>
</dbReference>
<name>A0ABW0ZN64_9ACTN</name>